<evidence type="ECO:0000256" key="3">
    <source>
        <dbReference type="ARBA" id="ARBA00023163"/>
    </source>
</evidence>
<proteinExistence type="predicted"/>
<evidence type="ECO:0000259" key="4">
    <source>
        <dbReference type="PROSITE" id="PS50949"/>
    </source>
</evidence>
<accession>A0A9D1G724</accession>
<feature type="domain" description="HTH gntR-type" evidence="4">
    <location>
        <begin position="13"/>
        <end position="81"/>
    </location>
</feature>
<name>A0A9D1G724_9FIRM</name>
<dbReference type="Pfam" id="PF00392">
    <property type="entry name" value="GntR"/>
    <property type="match status" value="1"/>
</dbReference>
<sequence>MISFESFRAEDGSPIYLQIIRYVKQGIVSGEIVDGDELPSRRVLSAMLGLNPNTVQKACRLLEEEGLLESRAGAKSCVSVTDELRERVRSELVRSDAVAAALAFKRMGVPLEEALELVRRAYEEEMK</sequence>
<reference evidence="5" key="2">
    <citation type="journal article" date="2021" name="PeerJ">
        <title>Extensive microbial diversity within the chicken gut microbiome revealed by metagenomics and culture.</title>
        <authorList>
            <person name="Gilroy R."/>
            <person name="Ravi A."/>
            <person name="Getino M."/>
            <person name="Pursley I."/>
            <person name="Horton D.L."/>
            <person name="Alikhan N.F."/>
            <person name="Baker D."/>
            <person name="Gharbi K."/>
            <person name="Hall N."/>
            <person name="Watson M."/>
            <person name="Adriaenssens E.M."/>
            <person name="Foster-Nyarko E."/>
            <person name="Jarju S."/>
            <person name="Secka A."/>
            <person name="Antonio M."/>
            <person name="Oren A."/>
            <person name="Chaudhuri R.R."/>
            <person name="La Ragione R."/>
            <person name="Hildebrand F."/>
            <person name="Pallen M.J."/>
        </authorList>
    </citation>
    <scope>NUCLEOTIDE SEQUENCE</scope>
    <source>
        <strain evidence="5">ChiHecec3B27-6122</strain>
    </source>
</reference>
<dbReference type="AlphaFoldDB" id="A0A9D1G724"/>
<dbReference type="SUPFAM" id="SSF46785">
    <property type="entry name" value="Winged helix' DNA-binding domain"/>
    <property type="match status" value="1"/>
</dbReference>
<protein>
    <submittedName>
        <fullName evidence="5">GntR family transcriptional regulator</fullName>
    </submittedName>
</protein>
<dbReference type="InterPro" id="IPR036390">
    <property type="entry name" value="WH_DNA-bd_sf"/>
</dbReference>
<dbReference type="PROSITE" id="PS50949">
    <property type="entry name" value="HTH_GNTR"/>
    <property type="match status" value="1"/>
</dbReference>
<comment type="caution">
    <text evidence="5">The sequence shown here is derived from an EMBL/GenBank/DDBJ whole genome shotgun (WGS) entry which is preliminary data.</text>
</comment>
<keyword evidence="3" id="KW-0804">Transcription</keyword>
<evidence type="ECO:0000313" key="6">
    <source>
        <dbReference type="Proteomes" id="UP000886876"/>
    </source>
</evidence>
<dbReference type="EMBL" id="DVJS01000195">
    <property type="protein sequence ID" value="HIS97864.1"/>
    <property type="molecule type" value="Genomic_DNA"/>
</dbReference>
<dbReference type="PANTHER" id="PTHR38445:SF9">
    <property type="entry name" value="HTH-TYPE TRANSCRIPTIONAL REPRESSOR YTRA"/>
    <property type="match status" value="1"/>
</dbReference>
<keyword evidence="2" id="KW-0238">DNA-binding</keyword>
<dbReference type="GO" id="GO:0003700">
    <property type="term" value="F:DNA-binding transcription factor activity"/>
    <property type="evidence" value="ECO:0007669"/>
    <property type="project" value="InterPro"/>
</dbReference>
<dbReference type="InterPro" id="IPR000524">
    <property type="entry name" value="Tscrpt_reg_HTH_GntR"/>
</dbReference>
<evidence type="ECO:0000256" key="2">
    <source>
        <dbReference type="ARBA" id="ARBA00023125"/>
    </source>
</evidence>
<dbReference type="Gene3D" id="1.10.10.10">
    <property type="entry name" value="Winged helix-like DNA-binding domain superfamily/Winged helix DNA-binding domain"/>
    <property type="match status" value="1"/>
</dbReference>
<reference evidence="5" key="1">
    <citation type="submission" date="2020-10" db="EMBL/GenBank/DDBJ databases">
        <authorList>
            <person name="Gilroy R."/>
        </authorList>
    </citation>
    <scope>NUCLEOTIDE SEQUENCE</scope>
    <source>
        <strain evidence="5">ChiHecec3B27-6122</strain>
    </source>
</reference>
<dbReference type="InterPro" id="IPR036388">
    <property type="entry name" value="WH-like_DNA-bd_sf"/>
</dbReference>
<evidence type="ECO:0000313" key="5">
    <source>
        <dbReference type="EMBL" id="HIS97864.1"/>
    </source>
</evidence>
<organism evidence="5 6">
    <name type="scientific">Candidatus Scatomorpha pullistercoris</name>
    <dbReference type="NCBI Taxonomy" id="2840929"/>
    <lineage>
        <taxon>Bacteria</taxon>
        <taxon>Bacillati</taxon>
        <taxon>Bacillota</taxon>
        <taxon>Clostridia</taxon>
        <taxon>Eubacteriales</taxon>
        <taxon>Candidatus Scatomorpha</taxon>
    </lineage>
</organism>
<dbReference type="PANTHER" id="PTHR38445">
    <property type="entry name" value="HTH-TYPE TRANSCRIPTIONAL REPRESSOR YTRA"/>
    <property type="match status" value="1"/>
</dbReference>
<evidence type="ECO:0000256" key="1">
    <source>
        <dbReference type="ARBA" id="ARBA00023015"/>
    </source>
</evidence>
<dbReference type="SMART" id="SM00345">
    <property type="entry name" value="HTH_GNTR"/>
    <property type="match status" value="1"/>
</dbReference>
<dbReference type="Proteomes" id="UP000886876">
    <property type="component" value="Unassembled WGS sequence"/>
</dbReference>
<gene>
    <name evidence="5" type="ORF">IAD42_07820</name>
</gene>
<keyword evidence="1" id="KW-0805">Transcription regulation</keyword>
<dbReference type="GO" id="GO:0003677">
    <property type="term" value="F:DNA binding"/>
    <property type="evidence" value="ECO:0007669"/>
    <property type="project" value="UniProtKB-KW"/>
</dbReference>